<evidence type="ECO:0000256" key="2">
    <source>
        <dbReference type="ARBA" id="ARBA00006293"/>
    </source>
</evidence>
<dbReference type="STRING" id="91928.A0A0D2BIH0"/>
<evidence type="ECO:0000313" key="8">
    <source>
        <dbReference type="EMBL" id="KIW11159.1"/>
    </source>
</evidence>
<evidence type="ECO:0000259" key="7">
    <source>
        <dbReference type="Pfam" id="PF22600"/>
    </source>
</evidence>
<dbReference type="InterPro" id="IPR043519">
    <property type="entry name" value="NT_sf"/>
</dbReference>
<dbReference type="GO" id="GO:0016779">
    <property type="term" value="F:nucleotidyltransferase activity"/>
    <property type="evidence" value="ECO:0007669"/>
    <property type="project" value="UniProtKB-ARBA"/>
</dbReference>
<evidence type="ECO:0000256" key="3">
    <source>
        <dbReference type="ARBA" id="ARBA00022692"/>
    </source>
</evidence>
<dbReference type="OrthoDB" id="273917at2759"/>
<dbReference type="PANTHER" id="PTHR12841">
    <property type="entry name" value="PROTEIN UNC-50 HOMOLOG"/>
    <property type="match status" value="1"/>
</dbReference>
<dbReference type="Proteomes" id="UP000053328">
    <property type="component" value="Unassembled WGS sequence"/>
</dbReference>
<feature type="transmembrane region" description="Helical" evidence="6">
    <location>
        <begin position="596"/>
        <end position="614"/>
    </location>
</feature>
<dbReference type="EMBL" id="KN847499">
    <property type="protein sequence ID" value="KIW11159.1"/>
    <property type="molecule type" value="Genomic_DNA"/>
</dbReference>
<dbReference type="GO" id="GO:0000139">
    <property type="term" value="C:Golgi membrane"/>
    <property type="evidence" value="ECO:0007669"/>
    <property type="project" value="TreeGrafter"/>
</dbReference>
<keyword evidence="3 6" id="KW-0812">Transmembrane</keyword>
<dbReference type="InterPro" id="IPR007881">
    <property type="entry name" value="UNC-50"/>
</dbReference>
<evidence type="ECO:0000256" key="5">
    <source>
        <dbReference type="ARBA" id="ARBA00023136"/>
    </source>
</evidence>
<dbReference type="Gene3D" id="1.10.1410.10">
    <property type="match status" value="1"/>
</dbReference>
<dbReference type="Pfam" id="PF22600">
    <property type="entry name" value="MTPAP-like_central"/>
    <property type="match status" value="1"/>
</dbReference>
<accession>A0A0D2BIH0</accession>
<keyword evidence="9" id="KW-1185">Reference proteome</keyword>
<dbReference type="AlphaFoldDB" id="A0A0D2BIH0"/>
<dbReference type="RefSeq" id="XP_016231375.1">
    <property type="nucleotide sequence ID" value="XM_016384773.1"/>
</dbReference>
<evidence type="ECO:0000256" key="6">
    <source>
        <dbReference type="SAM" id="Phobius"/>
    </source>
</evidence>
<organism evidence="8 9">
    <name type="scientific">Exophiala spinifera</name>
    <dbReference type="NCBI Taxonomy" id="91928"/>
    <lineage>
        <taxon>Eukaryota</taxon>
        <taxon>Fungi</taxon>
        <taxon>Dikarya</taxon>
        <taxon>Ascomycota</taxon>
        <taxon>Pezizomycotina</taxon>
        <taxon>Eurotiomycetes</taxon>
        <taxon>Chaetothyriomycetidae</taxon>
        <taxon>Chaetothyriales</taxon>
        <taxon>Herpotrichiellaceae</taxon>
        <taxon>Exophiala</taxon>
    </lineage>
</organism>
<feature type="transmembrane region" description="Helical" evidence="6">
    <location>
        <begin position="690"/>
        <end position="710"/>
    </location>
</feature>
<dbReference type="HOGENOM" id="CLU_019612_0_0_1"/>
<name>A0A0D2BIH0_9EURO</name>
<evidence type="ECO:0000313" key="9">
    <source>
        <dbReference type="Proteomes" id="UP000053328"/>
    </source>
</evidence>
<dbReference type="SUPFAM" id="SSF81301">
    <property type="entry name" value="Nucleotidyltransferase"/>
    <property type="match status" value="1"/>
</dbReference>
<keyword evidence="5 6" id="KW-0472">Membrane</keyword>
<dbReference type="Gene3D" id="3.30.460.10">
    <property type="entry name" value="Beta Polymerase, domain 2"/>
    <property type="match status" value="1"/>
</dbReference>
<comment type="similarity">
    <text evidence="2">Belongs to the unc-50 family.</text>
</comment>
<feature type="domain" description="Poly(A) RNA polymerase mitochondrial-like central palm" evidence="7">
    <location>
        <begin position="194"/>
        <end position="339"/>
    </location>
</feature>
<dbReference type="InterPro" id="IPR054708">
    <property type="entry name" value="MTPAP-like_central"/>
</dbReference>
<dbReference type="GeneID" id="27337542"/>
<evidence type="ECO:0000256" key="4">
    <source>
        <dbReference type="ARBA" id="ARBA00022989"/>
    </source>
</evidence>
<dbReference type="GO" id="GO:0010605">
    <property type="term" value="P:negative regulation of macromolecule metabolic process"/>
    <property type="evidence" value="ECO:0007669"/>
    <property type="project" value="UniProtKB-ARBA"/>
</dbReference>
<keyword evidence="4 6" id="KW-1133">Transmembrane helix</keyword>
<dbReference type="PANTHER" id="PTHR12841:SF6">
    <property type="entry name" value="PROTEIN UNC-50 HOMOLOG"/>
    <property type="match status" value="1"/>
</dbReference>
<proteinExistence type="inferred from homology"/>
<dbReference type="SUPFAM" id="SSF81631">
    <property type="entry name" value="PAP/OAS1 substrate-binding domain"/>
    <property type="match status" value="1"/>
</dbReference>
<comment type="subcellular location">
    <subcellularLocation>
        <location evidence="1">Membrane</location>
        <topology evidence="1">Multi-pass membrane protein</topology>
    </subcellularLocation>
</comment>
<feature type="transmembrane region" description="Helical" evidence="6">
    <location>
        <begin position="626"/>
        <end position="649"/>
    </location>
</feature>
<dbReference type="Pfam" id="PF05216">
    <property type="entry name" value="UNC-50"/>
    <property type="match status" value="1"/>
</dbReference>
<gene>
    <name evidence="8" type="ORF">PV08_10459</name>
</gene>
<dbReference type="VEuPathDB" id="FungiDB:PV08_10459"/>
<sequence>MLAAWVPSRALALRRHYDVRSLEIGPAAGARTAKSARIHHARSLASGLAKTDDGPFQTPIPNPALRNEPNVDLNSLRNTLEAHRAANRASVIRKIDRSGRSIPLDIGSFLPRGVYTPEHTVPPLRKKKDEYAIKHIQGKKGPSSSHSKGTYRDLGGLWRVEEDSGTLPTMTRMPWLAHINHVQSAPWPSAIERLADEIRAFEKYATPSEEEKRAANLALDEIVRAIRIADENLDVSVIGSRRTGLDDPLSDLDLNVTNILSPATMKRFRTPVEILSLLDRVFNGHRRSIQLPELPLDVVINIKHARVPILVCHHRGTGLPVQIQSTPRALDNTEYVKAFLHEYPTLRSLYKVLKQTLAMRALHLGSQGGLTSYPLIIMIVAALKFCEGRFERTDVARQFLFFLDMYTDIDFYAQGISTRPLGYFPKHIREKEFQQRPLLKDTQSLALYAEEIKGQRRMSVQHQKKGYRMTLQDPADPSNELGGGVHQIRDIQETFIYLRTRVKDAMTRWDAFELEQGFSDEHLRTHSLLESCVSGDYRVYETERNELRMLFKFPQMDFEMAVWEMTHLLIAPKKVFKSIYYHKQTRNTWHRPDPSFTYLLSFFLLLTSFAWSLAYTPSFASVVKLALMFVVVHFLAGSLLVSVLAYYLVGRLLGPGIAGLPGRRRQPGLFGPPGGSRGAEVLEFGYCFDISIRAFFPPYVLLYIIQYILMPVVNHQNRASTFFANLLYLAAGIYWSLITFLGYNALHFLHHTQFLLSPMVAWVVIWLICTVLGINLTTVGTRWLFVGVPS</sequence>
<feature type="transmembrane region" description="Helical" evidence="6">
    <location>
        <begin position="722"/>
        <end position="743"/>
    </location>
</feature>
<protein>
    <recommendedName>
        <fullName evidence="7">Poly(A) RNA polymerase mitochondrial-like central palm domain-containing protein</fullName>
    </recommendedName>
</protein>
<feature type="transmembrane region" description="Helical" evidence="6">
    <location>
        <begin position="763"/>
        <end position="785"/>
    </location>
</feature>
<evidence type="ECO:0000256" key="1">
    <source>
        <dbReference type="ARBA" id="ARBA00004141"/>
    </source>
</evidence>
<reference evidence="8 9" key="1">
    <citation type="submission" date="2015-01" db="EMBL/GenBank/DDBJ databases">
        <title>The Genome Sequence of Exophiala spinifera CBS89968.</title>
        <authorList>
            <consortium name="The Broad Institute Genomics Platform"/>
            <person name="Cuomo C."/>
            <person name="de Hoog S."/>
            <person name="Gorbushina A."/>
            <person name="Stielow B."/>
            <person name="Teixiera M."/>
            <person name="Abouelleil A."/>
            <person name="Chapman S.B."/>
            <person name="Priest M."/>
            <person name="Young S.K."/>
            <person name="Wortman J."/>
            <person name="Nusbaum C."/>
            <person name="Birren B."/>
        </authorList>
    </citation>
    <scope>NUCLEOTIDE SEQUENCE [LARGE SCALE GENOMIC DNA]</scope>
    <source>
        <strain evidence="8 9">CBS 89968</strain>
    </source>
</reference>